<dbReference type="PANTHER" id="PTHR43327:SF10">
    <property type="entry name" value="STOMATIN-LIKE PROTEIN 2, MITOCHONDRIAL"/>
    <property type="match status" value="1"/>
</dbReference>
<dbReference type="Proteomes" id="UP000727407">
    <property type="component" value="Unassembled WGS sequence"/>
</dbReference>
<sequence>MKAGLSLFRKKKKRDRRNVPQPCRTVPVFWGTRAQQQRWASSLPMNTVIMSVPQQEAWVVERMGRFHRILEPGLNLLIPILDRIRYVQSLKEIVIDVPEQSAVSLDNVKLQVDGVLHMRILDPFKASYGVEDLEYAVTQLAQTTMRSELGKFTLNEVLRERESLKANILHLINLTSDNWGIRCLRYEIKDIDIPPHVQESMQMPVVAEWKKRGMVVESEGMKESAIIVAEGCKQAQIIIATGEAIALLIKAEAKAKAISILADELSQKSCWSISNFVRFVLRVRVNQNGNAATSLAKRYISAFSNLEKTPSNTIILPSNTGDVSRMVTQ</sequence>
<dbReference type="InterPro" id="IPR050710">
    <property type="entry name" value="Band7/mec-2_domain"/>
</dbReference>
<gene>
    <name evidence="7" type="primary">stoml2</name>
    <name evidence="7" type="ORF">DAT39_012610</name>
</gene>
<feature type="non-terminal residue" evidence="7">
    <location>
        <position position="329"/>
    </location>
</feature>
<dbReference type="GO" id="GO:0005743">
    <property type="term" value="C:mitochondrial inner membrane"/>
    <property type="evidence" value="ECO:0007669"/>
    <property type="project" value="UniProtKB-SubCell"/>
</dbReference>
<protein>
    <recommendedName>
        <fullName evidence="5">Stomatin-like protein 2, mitochondrial</fullName>
    </recommendedName>
</protein>
<proteinExistence type="inferred from homology"/>
<dbReference type="Pfam" id="PF01145">
    <property type="entry name" value="Band_7"/>
    <property type="match status" value="1"/>
</dbReference>
<dbReference type="AlphaFoldDB" id="A0A8J4WZ86"/>
<dbReference type="SUPFAM" id="SSF117892">
    <property type="entry name" value="Band 7/SPFH domain"/>
    <property type="match status" value="1"/>
</dbReference>
<name>A0A8J4WZ86_CLAMG</name>
<reference evidence="7" key="1">
    <citation type="submission" date="2020-07" db="EMBL/GenBank/DDBJ databases">
        <title>Clarias magur genome sequencing, assembly and annotation.</title>
        <authorList>
            <person name="Kushwaha B."/>
            <person name="Kumar R."/>
            <person name="Das P."/>
            <person name="Joshi C.G."/>
            <person name="Kumar D."/>
            <person name="Nagpure N.S."/>
            <person name="Pandey M."/>
            <person name="Agarwal S."/>
            <person name="Srivastava S."/>
            <person name="Singh M."/>
            <person name="Sahoo L."/>
            <person name="Jayasankar P."/>
            <person name="Meher P.K."/>
            <person name="Koringa P.G."/>
            <person name="Iquebal M.A."/>
            <person name="Das S.P."/>
            <person name="Bit A."/>
            <person name="Patnaik S."/>
            <person name="Patel N."/>
            <person name="Shah T.M."/>
            <person name="Hinsu A."/>
            <person name="Jena J.K."/>
        </authorList>
    </citation>
    <scope>NUCLEOTIDE SEQUENCE</scope>
    <source>
        <strain evidence="7">CIFAMagur01</strain>
        <tissue evidence="7">Testis</tissue>
    </source>
</reference>
<evidence type="ECO:0000256" key="5">
    <source>
        <dbReference type="ARBA" id="ARBA00074725"/>
    </source>
</evidence>
<dbReference type="EMBL" id="QNUK01000225">
    <property type="protein sequence ID" value="KAF5897677.1"/>
    <property type="molecule type" value="Genomic_DNA"/>
</dbReference>
<evidence type="ECO:0000313" key="7">
    <source>
        <dbReference type="EMBL" id="KAF5897677.1"/>
    </source>
</evidence>
<dbReference type="SMART" id="SM00244">
    <property type="entry name" value="PHB"/>
    <property type="match status" value="1"/>
</dbReference>
<accession>A0A8J4WZ86</accession>
<comment type="similarity">
    <text evidence="1">Belongs to the band 7/mec-2 family.</text>
</comment>
<dbReference type="FunFam" id="3.30.479.30:FF:000008">
    <property type="entry name" value="Stomatin-like protein 2, mitochondrial"/>
    <property type="match status" value="1"/>
</dbReference>
<keyword evidence="8" id="KW-1185">Reference proteome</keyword>
<dbReference type="GO" id="GO:0007005">
    <property type="term" value="P:mitochondrion organization"/>
    <property type="evidence" value="ECO:0007669"/>
    <property type="project" value="TreeGrafter"/>
</dbReference>
<evidence type="ECO:0000259" key="6">
    <source>
        <dbReference type="SMART" id="SM00244"/>
    </source>
</evidence>
<comment type="subcellular location">
    <subcellularLocation>
        <location evidence="3">Mitochondrion inner membrane</location>
        <topology evidence="3">Lipid-anchor</topology>
    </subcellularLocation>
</comment>
<dbReference type="Pfam" id="PF16200">
    <property type="entry name" value="Band_7_C"/>
    <property type="match status" value="1"/>
</dbReference>
<dbReference type="InterPro" id="IPR032435">
    <property type="entry name" value="STML2-like_C"/>
</dbReference>
<organism evidence="7 8">
    <name type="scientific">Clarias magur</name>
    <name type="common">Asian catfish</name>
    <name type="synonym">Macropteronotus magur</name>
    <dbReference type="NCBI Taxonomy" id="1594786"/>
    <lineage>
        <taxon>Eukaryota</taxon>
        <taxon>Metazoa</taxon>
        <taxon>Chordata</taxon>
        <taxon>Craniata</taxon>
        <taxon>Vertebrata</taxon>
        <taxon>Euteleostomi</taxon>
        <taxon>Actinopterygii</taxon>
        <taxon>Neopterygii</taxon>
        <taxon>Teleostei</taxon>
        <taxon>Ostariophysi</taxon>
        <taxon>Siluriformes</taxon>
        <taxon>Clariidae</taxon>
        <taxon>Clarias</taxon>
    </lineage>
</organism>
<dbReference type="InterPro" id="IPR036013">
    <property type="entry name" value="Band_7/SPFH_dom_sf"/>
</dbReference>
<dbReference type="PRINTS" id="PR00721">
    <property type="entry name" value="STOMATIN"/>
</dbReference>
<dbReference type="OrthoDB" id="434619at2759"/>
<evidence type="ECO:0000256" key="4">
    <source>
        <dbReference type="ARBA" id="ARBA00060171"/>
    </source>
</evidence>
<feature type="domain" description="Band 7" evidence="6">
    <location>
        <begin position="47"/>
        <end position="205"/>
    </location>
</feature>
<dbReference type="InterPro" id="IPR001972">
    <property type="entry name" value="Stomatin_HflK_fam"/>
</dbReference>
<keyword evidence="2" id="KW-0496">Mitochondrion</keyword>
<evidence type="ECO:0000256" key="1">
    <source>
        <dbReference type="ARBA" id="ARBA00008164"/>
    </source>
</evidence>
<dbReference type="Gene3D" id="3.30.479.30">
    <property type="entry name" value="Band 7 domain"/>
    <property type="match status" value="1"/>
</dbReference>
<dbReference type="InterPro" id="IPR001107">
    <property type="entry name" value="Band_7"/>
</dbReference>
<evidence type="ECO:0000256" key="3">
    <source>
        <dbReference type="ARBA" id="ARBA00034476"/>
    </source>
</evidence>
<dbReference type="PANTHER" id="PTHR43327">
    <property type="entry name" value="STOMATIN-LIKE PROTEIN 2, MITOCHONDRIAL"/>
    <property type="match status" value="1"/>
</dbReference>
<dbReference type="CDD" id="cd08829">
    <property type="entry name" value="SPFH_paraslipin"/>
    <property type="match status" value="1"/>
</dbReference>
<comment type="caution">
    <text evidence="7">The sequence shown here is derived from an EMBL/GenBank/DDBJ whole genome shotgun (WGS) entry which is preliminary data.</text>
</comment>
<comment type="function">
    <text evidence="4">Mitochondrial protein that probably regulates the biogenesis and the activity of mitochondria. Stimulates cardiolipin biosynthesis, binds cardiolipin-enriched membranes where it recruits and stabilizes some proteins including prohibitin and may therefore act in the organization of functional microdomains in mitochondrial membranes. Through regulation of the mitochondrial function may play a role into several biological processes including cell migration, cell proliferation, T-cell activation, calcium homeostasis and cellular response to stress. May play a role in calcium homeostasis through negative regulation of calcium efflux from mitochondria. Required for mitochondrial hyperfusion a pro-survival cellular response to stress which results in increased ATP production by mitochondria. May also regulate the organization of functional domains at the plasma membrane and play a role in T-cell activation through association with the T-cell receptor signaling complex and its regulation.</text>
</comment>
<evidence type="ECO:0000313" key="8">
    <source>
        <dbReference type="Proteomes" id="UP000727407"/>
    </source>
</evidence>
<evidence type="ECO:0000256" key="2">
    <source>
        <dbReference type="ARBA" id="ARBA00023128"/>
    </source>
</evidence>